<name>A0A371EKW8_MUCPR</name>
<comment type="caution">
    <text evidence="1">The sequence shown here is derived from an EMBL/GenBank/DDBJ whole genome shotgun (WGS) entry which is preliminary data.</text>
</comment>
<evidence type="ECO:0000313" key="1">
    <source>
        <dbReference type="EMBL" id="RDX66693.1"/>
    </source>
</evidence>
<reference evidence="1" key="1">
    <citation type="submission" date="2018-05" db="EMBL/GenBank/DDBJ databases">
        <title>Draft genome of Mucuna pruriens seed.</title>
        <authorList>
            <person name="Nnadi N.E."/>
            <person name="Vos R."/>
            <person name="Hasami M.H."/>
            <person name="Devisetty U.K."/>
            <person name="Aguiy J.C."/>
        </authorList>
    </citation>
    <scope>NUCLEOTIDE SEQUENCE [LARGE SCALE GENOMIC DNA]</scope>
    <source>
        <strain evidence="1">JCA_2017</strain>
    </source>
</reference>
<dbReference type="OrthoDB" id="1926060at2759"/>
<organism evidence="1 2">
    <name type="scientific">Mucuna pruriens</name>
    <name type="common">Velvet bean</name>
    <name type="synonym">Dolichos pruriens</name>
    <dbReference type="NCBI Taxonomy" id="157652"/>
    <lineage>
        <taxon>Eukaryota</taxon>
        <taxon>Viridiplantae</taxon>
        <taxon>Streptophyta</taxon>
        <taxon>Embryophyta</taxon>
        <taxon>Tracheophyta</taxon>
        <taxon>Spermatophyta</taxon>
        <taxon>Magnoliopsida</taxon>
        <taxon>eudicotyledons</taxon>
        <taxon>Gunneridae</taxon>
        <taxon>Pentapetalae</taxon>
        <taxon>rosids</taxon>
        <taxon>fabids</taxon>
        <taxon>Fabales</taxon>
        <taxon>Fabaceae</taxon>
        <taxon>Papilionoideae</taxon>
        <taxon>50 kb inversion clade</taxon>
        <taxon>NPAAA clade</taxon>
        <taxon>indigoferoid/millettioid clade</taxon>
        <taxon>Phaseoleae</taxon>
        <taxon>Mucuna</taxon>
    </lineage>
</organism>
<dbReference type="AlphaFoldDB" id="A0A371EKW8"/>
<dbReference type="Proteomes" id="UP000257109">
    <property type="component" value="Unassembled WGS sequence"/>
</dbReference>
<gene>
    <name evidence="1" type="ORF">CR513_54514</name>
</gene>
<sequence length="61" mass="7106">MRFWDLRTPWLEPLRGLNEVKAEGGTDTCQVGKWLIKKISFLTPEDFLGAEAPNWKNPLYK</sequence>
<keyword evidence="2" id="KW-1185">Reference proteome</keyword>
<accession>A0A371EKW8</accession>
<feature type="non-terminal residue" evidence="1">
    <location>
        <position position="1"/>
    </location>
</feature>
<dbReference type="InterPro" id="IPR044900">
    <property type="entry name" value="PSII_PsbC_sf"/>
</dbReference>
<dbReference type="Gene3D" id="1.10.10.670">
    <property type="entry name" value="photosystem ii from thermosynechococcus elongatus"/>
    <property type="match status" value="1"/>
</dbReference>
<evidence type="ECO:0000313" key="2">
    <source>
        <dbReference type="Proteomes" id="UP000257109"/>
    </source>
</evidence>
<dbReference type="EMBL" id="QJKJ01013317">
    <property type="protein sequence ID" value="RDX66693.1"/>
    <property type="molecule type" value="Genomic_DNA"/>
</dbReference>
<protein>
    <submittedName>
        <fullName evidence="1">Uncharacterized protein</fullName>
    </submittedName>
</protein>
<dbReference type="STRING" id="157652.A0A371EKW8"/>
<proteinExistence type="predicted"/>